<keyword evidence="1" id="KW-0636">Prenylation</keyword>
<gene>
    <name evidence="3" type="ORF">CRENBAI_022882</name>
</gene>
<comment type="subcellular location">
    <subcellularLocation>
        <location evidence="1">Cell membrane</location>
        <topology evidence="1">Lipid-anchor</topology>
        <orientation evidence="1">Cytoplasmic side</orientation>
    </subcellularLocation>
</comment>
<keyword evidence="4" id="KW-1185">Reference proteome</keyword>
<dbReference type="GO" id="GO:0005964">
    <property type="term" value="C:phosphorylase kinase complex"/>
    <property type="evidence" value="ECO:0007669"/>
    <property type="project" value="TreeGrafter"/>
</dbReference>
<comment type="pathway">
    <text evidence="1">Glycan biosynthesis; glycogen metabolism.</text>
</comment>
<feature type="compositionally biased region" description="Basic and acidic residues" evidence="2">
    <location>
        <begin position="404"/>
        <end position="419"/>
    </location>
</feature>
<name>A0AAV9RCM1_9TELE</name>
<comment type="caution">
    <text evidence="3">The sequence shown here is derived from an EMBL/GenBank/DDBJ whole genome shotgun (WGS) entry which is preliminary data.</text>
</comment>
<keyword evidence="1" id="KW-0112">Calmodulin-binding</keyword>
<comment type="function">
    <text evidence="1">Phosphorylase b kinase catalyzes the phosphorylation of serine in certain substrates, including troponin I.</text>
</comment>
<feature type="region of interest" description="Disordered" evidence="2">
    <location>
        <begin position="589"/>
        <end position="609"/>
    </location>
</feature>
<feature type="region of interest" description="Disordered" evidence="2">
    <location>
        <begin position="1063"/>
        <end position="1093"/>
    </location>
</feature>
<feature type="region of interest" description="Disordered" evidence="2">
    <location>
        <begin position="767"/>
        <end position="804"/>
    </location>
</feature>
<dbReference type="PANTHER" id="PTHR10749">
    <property type="entry name" value="PHOSPHORYLASE B KINASE REGULATORY SUBUNIT"/>
    <property type="match status" value="1"/>
</dbReference>
<feature type="compositionally biased region" description="Basic and acidic residues" evidence="2">
    <location>
        <begin position="448"/>
        <end position="457"/>
    </location>
</feature>
<organism evidence="3 4">
    <name type="scientific">Crenichthys baileyi</name>
    <name type="common">White River springfish</name>
    <dbReference type="NCBI Taxonomy" id="28760"/>
    <lineage>
        <taxon>Eukaryota</taxon>
        <taxon>Metazoa</taxon>
        <taxon>Chordata</taxon>
        <taxon>Craniata</taxon>
        <taxon>Vertebrata</taxon>
        <taxon>Euteleostomi</taxon>
        <taxon>Actinopterygii</taxon>
        <taxon>Neopterygii</taxon>
        <taxon>Teleostei</taxon>
        <taxon>Neoteleostei</taxon>
        <taxon>Acanthomorphata</taxon>
        <taxon>Ovalentaria</taxon>
        <taxon>Atherinomorphae</taxon>
        <taxon>Cyprinodontiformes</taxon>
        <taxon>Goodeidae</taxon>
        <taxon>Crenichthys</taxon>
    </lineage>
</organism>
<feature type="region of interest" description="Disordered" evidence="2">
    <location>
        <begin position="621"/>
        <end position="662"/>
    </location>
</feature>
<reference evidence="3 4" key="1">
    <citation type="submission" date="2021-06" db="EMBL/GenBank/DDBJ databases">
        <authorList>
            <person name="Palmer J.M."/>
        </authorList>
    </citation>
    <scope>NUCLEOTIDE SEQUENCE [LARGE SCALE GENOMIC DNA]</scope>
    <source>
        <strain evidence="3 4">MEX-2019</strain>
        <tissue evidence="3">Muscle</tissue>
    </source>
</reference>
<evidence type="ECO:0000256" key="2">
    <source>
        <dbReference type="SAM" id="MobiDB-lite"/>
    </source>
</evidence>
<feature type="compositionally biased region" description="Basic and acidic residues" evidence="2">
    <location>
        <begin position="792"/>
        <end position="804"/>
    </location>
</feature>
<dbReference type="PANTHER" id="PTHR10749:SF8">
    <property type="entry name" value="PHOSPHORYLASE B KINASE REGULATORY SUBUNIT BETA"/>
    <property type="match status" value="1"/>
</dbReference>
<protein>
    <recommendedName>
        <fullName evidence="1">Phosphorylase b kinase regulatory subunit</fullName>
    </recommendedName>
</protein>
<dbReference type="EMBL" id="JAHHUM010002083">
    <property type="protein sequence ID" value="KAK5606352.1"/>
    <property type="molecule type" value="Genomic_DNA"/>
</dbReference>
<feature type="region of interest" description="Disordered" evidence="2">
    <location>
        <begin position="376"/>
        <end position="485"/>
    </location>
</feature>
<feature type="region of interest" description="Disordered" evidence="2">
    <location>
        <begin position="233"/>
        <end position="303"/>
    </location>
</feature>
<evidence type="ECO:0000313" key="4">
    <source>
        <dbReference type="Proteomes" id="UP001311232"/>
    </source>
</evidence>
<dbReference type="Proteomes" id="UP001311232">
    <property type="component" value="Unassembled WGS sequence"/>
</dbReference>
<feature type="compositionally biased region" description="Polar residues" evidence="2">
    <location>
        <begin position="771"/>
        <end position="785"/>
    </location>
</feature>
<feature type="compositionally biased region" description="Basic residues" evidence="2">
    <location>
        <begin position="651"/>
        <end position="660"/>
    </location>
</feature>
<keyword evidence="1" id="KW-0449">Lipoprotein</keyword>
<dbReference type="InterPro" id="IPR008734">
    <property type="entry name" value="PHK_A/B_su"/>
</dbReference>
<feature type="compositionally biased region" description="Polar residues" evidence="2">
    <location>
        <begin position="383"/>
        <end position="397"/>
    </location>
</feature>
<feature type="compositionally biased region" description="Basic and acidic residues" evidence="2">
    <location>
        <begin position="210"/>
        <end position="221"/>
    </location>
</feature>
<feature type="compositionally biased region" description="Basic residues" evidence="2">
    <location>
        <begin position="263"/>
        <end position="272"/>
    </location>
</feature>
<accession>A0AAV9RCM1</accession>
<keyword evidence="1" id="KW-1003">Cell membrane</keyword>
<proteinExistence type="inferred from homology"/>
<keyword evidence="1" id="KW-0119">Carbohydrate metabolism</keyword>
<keyword evidence="1" id="KW-0472">Membrane</keyword>
<feature type="region of interest" description="Disordered" evidence="2">
    <location>
        <begin position="202"/>
        <end position="221"/>
    </location>
</feature>
<feature type="compositionally biased region" description="Basic and acidic residues" evidence="2">
    <location>
        <begin position="598"/>
        <end position="609"/>
    </location>
</feature>
<evidence type="ECO:0000313" key="3">
    <source>
        <dbReference type="EMBL" id="KAK5606352.1"/>
    </source>
</evidence>
<dbReference type="GO" id="GO:0005977">
    <property type="term" value="P:glycogen metabolic process"/>
    <property type="evidence" value="ECO:0007669"/>
    <property type="project" value="UniProtKB-KW"/>
</dbReference>
<evidence type="ECO:0000256" key="1">
    <source>
        <dbReference type="RuleBase" id="RU364123"/>
    </source>
</evidence>
<feature type="region of interest" description="Disordered" evidence="2">
    <location>
        <begin position="22"/>
        <end position="52"/>
    </location>
</feature>
<sequence>MENNLLQTVKDKELARKFKERQMKKKAVANKPLDDTSACKIGSKQQRERESYGIQEQATQTLIKDNEFELNQDLENPNNHLLTTLSKHSNQNCVSSITKRETCQSVSEQSEGVQSRLEFLQHERKNTLPQKARFRNKCKQIVYDQLTDIKRKEAADEALMEESLVQKMAEQEIAQKLRDKMDEEKQAATKKSLTDSWEAQIQNKQQKRKERAETERKEKRDEIESARLYQIEQNEKRRYKTPNLCEGNSNPVSVKDERDKQLKKAVSPRKQQKINTQDEFQFEHNTDDQNLTQRETCQPVGEEREGVQSRLEFLQHERKNTLPQKARFRNKCKEIVYDQLTDIKRKEAADEALMEESLVQKMAEQEIAQILRDKMDEEKQAATKKSLTDSWEAQIQDKQQKKRERAETERKEKRDEIESGRLYQIEQNEKRRYKTPNLCEGNSNPVSVKDERDEQLKKAVSPRKQQKINTQDEFQFEHNTDDQNLTQRETCQPVGEESEGVQSRLEFLQHERKNTLPQKARFRNKCKQIVYDLLTDIKRKEAADEALMEESLVQKMAEQEIAQKLRDKMDEEKQAATKKSLTDSWEAQIQNKQQKRKERAETERKEKRDEIESARLYQIEQNEKRRYKTPNLCEGNSNPVSVKDERDKQLKKPLSPRKQQKINTQDEFQFEHNTDDQNLTQRETCQPVGEEREGVQSRLEFLQHERKNTLPQKVRFRNKCKEIVYDQLTDIKRKEAADEALMEESLVQKMAEQEIAQILRDKMDEEKQAATKKSLTDSWEAQIQDKQQKKRERAETERKEKRDEIESARLYQIEKEKNIQLERNKQAAYLEAQAALLAARPRKRSVYQLFPFNLMELERFCDEDSVNCPKMCQQSAQVQRRETNQVPIPSKTHNPSSLAGEKIQIKWHRCNHRDLCGKAYRFLAVNKKLGLSGRPDRPVGCIGTCKIYRILGKTVVCYPIVFDLSDFYLSQDVMLLIDDIKNALQFIKQCWKMQGRPLFLVLIREDNIKGSRFNPVLDMLASFKKGIIGGVKVHVDRLQLSEQTAQDEDGKESLSLVTLSPETVGGEDVQTGVLKLRDSPTGPHSGTHKRQSN</sequence>
<comment type="similarity">
    <text evidence="1">Belongs to the phosphorylase b kinase regulatory chain family.</text>
</comment>
<dbReference type="GO" id="GO:0005886">
    <property type="term" value="C:plasma membrane"/>
    <property type="evidence" value="ECO:0007669"/>
    <property type="project" value="UniProtKB-SubCell"/>
</dbReference>
<dbReference type="AlphaFoldDB" id="A0AAV9RCM1"/>
<dbReference type="GO" id="GO:0005516">
    <property type="term" value="F:calmodulin binding"/>
    <property type="evidence" value="ECO:0007669"/>
    <property type="project" value="UniProtKB-KW"/>
</dbReference>
<keyword evidence="1" id="KW-0321">Glycogen metabolism</keyword>